<feature type="coiled-coil region" evidence="1">
    <location>
        <begin position="95"/>
        <end position="122"/>
    </location>
</feature>
<accession>A0A914E4P1</accession>
<proteinExistence type="predicted"/>
<sequence>MPSMLNQETSMPNQCSCAFCLTKKEIQVKTVEIEELINQPIDHSGCEDVKHKDYHNMPQDQALKDIEETSDAKETPVKKRRFNNTMSQRGTQYRKRKIVEKTAKLNEMLDELENKLELLRSLSPPKVYVDHENVTETYPCYAMACELPDSTTTPLECTCFTHELQEKFQNKVKEIEDFIEAPIDMTGFKFETYNKRPIVEVLEEIAAIANQKERERRKSLVDNARSQRQTKYEIKREHELNKMIDELQAMLTPESKQTFFELIPVCAGDVDKLT</sequence>
<name>A0A914E4P1_9BILA</name>
<organism evidence="2 3">
    <name type="scientific">Acrobeloides nanus</name>
    <dbReference type="NCBI Taxonomy" id="290746"/>
    <lineage>
        <taxon>Eukaryota</taxon>
        <taxon>Metazoa</taxon>
        <taxon>Ecdysozoa</taxon>
        <taxon>Nematoda</taxon>
        <taxon>Chromadorea</taxon>
        <taxon>Rhabditida</taxon>
        <taxon>Tylenchina</taxon>
        <taxon>Cephalobomorpha</taxon>
        <taxon>Cephaloboidea</taxon>
        <taxon>Cephalobidae</taxon>
        <taxon>Acrobeloides</taxon>
    </lineage>
</organism>
<evidence type="ECO:0000313" key="3">
    <source>
        <dbReference type="WBParaSite" id="ACRNAN_scaffold5672.g23268.t1"/>
    </source>
</evidence>
<dbReference type="AlphaFoldDB" id="A0A914E4P1"/>
<protein>
    <submittedName>
        <fullName evidence="3">Uncharacterized protein</fullName>
    </submittedName>
</protein>
<evidence type="ECO:0000313" key="2">
    <source>
        <dbReference type="Proteomes" id="UP000887540"/>
    </source>
</evidence>
<reference evidence="3" key="1">
    <citation type="submission" date="2022-11" db="UniProtKB">
        <authorList>
            <consortium name="WormBaseParasite"/>
        </authorList>
    </citation>
    <scope>IDENTIFICATION</scope>
</reference>
<keyword evidence="1" id="KW-0175">Coiled coil</keyword>
<keyword evidence="2" id="KW-1185">Reference proteome</keyword>
<dbReference type="Proteomes" id="UP000887540">
    <property type="component" value="Unplaced"/>
</dbReference>
<evidence type="ECO:0000256" key="1">
    <source>
        <dbReference type="SAM" id="Coils"/>
    </source>
</evidence>
<dbReference type="WBParaSite" id="ACRNAN_scaffold5672.g23268.t1">
    <property type="protein sequence ID" value="ACRNAN_scaffold5672.g23268.t1"/>
    <property type="gene ID" value="ACRNAN_scaffold5672.g23268"/>
</dbReference>